<dbReference type="AlphaFoldDB" id="A0A2R6P2B0"/>
<name>A0A2R6P2B0_9APHY</name>
<dbReference type="Proteomes" id="UP000186601">
    <property type="component" value="Unassembled WGS sequence"/>
</dbReference>
<reference evidence="1 2" key="1">
    <citation type="submission" date="2018-02" db="EMBL/GenBank/DDBJ databases">
        <title>Genome sequence of the basidiomycete white-rot fungus Phlebia centrifuga.</title>
        <authorList>
            <person name="Granchi Z."/>
            <person name="Peng M."/>
            <person name="de Vries R.P."/>
            <person name="Hilden K."/>
            <person name="Makela M.R."/>
            <person name="Grigoriev I."/>
            <person name="Riley R."/>
        </authorList>
    </citation>
    <scope>NUCLEOTIDE SEQUENCE [LARGE SCALE GENOMIC DNA]</scope>
    <source>
        <strain evidence="1 2">FBCC195</strain>
    </source>
</reference>
<sequence length="68" mass="7518">MARVVCQTLLHHAVSGYPTHFRNPDASSILAQEVLYLVCPPAVHARASISNVVLSNEMFYKAFWQCGA</sequence>
<organism evidence="1 2">
    <name type="scientific">Hermanssonia centrifuga</name>
    <dbReference type="NCBI Taxonomy" id="98765"/>
    <lineage>
        <taxon>Eukaryota</taxon>
        <taxon>Fungi</taxon>
        <taxon>Dikarya</taxon>
        <taxon>Basidiomycota</taxon>
        <taxon>Agaricomycotina</taxon>
        <taxon>Agaricomycetes</taxon>
        <taxon>Polyporales</taxon>
        <taxon>Meruliaceae</taxon>
        <taxon>Hermanssonia</taxon>
    </lineage>
</organism>
<protein>
    <submittedName>
        <fullName evidence="1">Uncharacterized protein</fullName>
    </submittedName>
</protein>
<accession>A0A2R6P2B0</accession>
<proteinExistence type="predicted"/>
<dbReference type="EMBL" id="MLYV02000540">
    <property type="protein sequence ID" value="PSR84224.1"/>
    <property type="molecule type" value="Genomic_DNA"/>
</dbReference>
<evidence type="ECO:0000313" key="1">
    <source>
        <dbReference type="EMBL" id="PSR84224.1"/>
    </source>
</evidence>
<gene>
    <name evidence="1" type="ORF">PHLCEN_2v5512</name>
</gene>
<comment type="caution">
    <text evidence="1">The sequence shown here is derived from an EMBL/GenBank/DDBJ whole genome shotgun (WGS) entry which is preliminary data.</text>
</comment>
<evidence type="ECO:0000313" key="2">
    <source>
        <dbReference type="Proteomes" id="UP000186601"/>
    </source>
</evidence>
<keyword evidence="2" id="KW-1185">Reference proteome</keyword>